<accession>A0AB33BW20</accession>
<dbReference type="Gene3D" id="3.40.50.300">
    <property type="entry name" value="P-loop containing nucleotide triphosphate hydrolases"/>
    <property type="match status" value="1"/>
</dbReference>
<dbReference type="SMART" id="SM00028">
    <property type="entry name" value="TPR"/>
    <property type="match status" value="7"/>
</dbReference>
<evidence type="ECO:0000256" key="2">
    <source>
        <dbReference type="SAM" id="Coils"/>
    </source>
</evidence>
<name>A0AB33BW20_MICA7</name>
<dbReference type="SUPFAM" id="SSF48452">
    <property type="entry name" value="TPR-like"/>
    <property type="match status" value="2"/>
</dbReference>
<dbReference type="Pfam" id="PF12770">
    <property type="entry name" value="CHAT"/>
    <property type="match status" value="1"/>
</dbReference>
<evidence type="ECO:0000313" key="4">
    <source>
        <dbReference type="EMBL" id="ARI82858.1"/>
    </source>
</evidence>
<gene>
    <name evidence="4" type="ORF">BH695_3579</name>
</gene>
<dbReference type="PANTHER" id="PTHR12558:SF13">
    <property type="entry name" value="CELL DIVISION CYCLE PROTEIN 27 HOMOLOG"/>
    <property type="match status" value="1"/>
</dbReference>
<feature type="domain" description="CHAT" evidence="3">
    <location>
        <begin position="1041"/>
        <end position="1309"/>
    </location>
</feature>
<dbReference type="PANTHER" id="PTHR12558">
    <property type="entry name" value="CELL DIVISION CYCLE 16,23,27"/>
    <property type="match status" value="1"/>
</dbReference>
<dbReference type="Pfam" id="PF13429">
    <property type="entry name" value="TPR_15"/>
    <property type="match status" value="1"/>
</dbReference>
<proteinExistence type="predicted"/>
<organism evidence="4 5">
    <name type="scientific">Microcystis aeruginosa PCC 7806SL</name>
    <dbReference type="NCBI Taxonomy" id="1903187"/>
    <lineage>
        <taxon>Bacteria</taxon>
        <taxon>Bacillati</taxon>
        <taxon>Cyanobacteriota</taxon>
        <taxon>Cyanophyceae</taxon>
        <taxon>Oscillatoriophycideae</taxon>
        <taxon>Chroococcales</taxon>
        <taxon>Microcystaceae</taxon>
        <taxon>Microcystis</taxon>
    </lineage>
</organism>
<dbReference type="RefSeq" id="WP_002742269.1">
    <property type="nucleotide sequence ID" value="NZ_CP020771.1"/>
</dbReference>
<dbReference type="InterPro" id="IPR019734">
    <property type="entry name" value="TPR_rpt"/>
</dbReference>
<dbReference type="InterPro" id="IPR011990">
    <property type="entry name" value="TPR-like_helical_dom_sf"/>
</dbReference>
<dbReference type="EMBL" id="CP020771">
    <property type="protein sequence ID" value="ARI82858.1"/>
    <property type="molecule type" value="Genomic_DNA"/>
</dbReference>
<evidence type="ECO:0000259" key="3">
    <source>
        <dbReference type="Pfam" id="PF12770"/>
    </source>
</evidence>
<protein>
    <recommendedName>
        <fullName evidence="3">CHAT domain-containing protein</fullName>
    </recommendedName>
</protein>
<dbReference type="PROSITE" id="PS50005">
    <property type="entry name" value="TPR"/>
    <property type="match status" value="1"/>
</dbReference>
<evidence type="ECO:0000313" key="5">
    <source>
        <dbReference type="Proteomes" id="UP000192439"/>
    </source>
</evidence>
<reference evidence="4 5" key="1">
    <citation type="journal article" date="2018" name="Harmful Algae">
        <title>The highly heterogeneous methylated genomes and diverse restriction-modification systems of bloom-forming Microcystis.</title>
        <authorList>
            <person name="Zhao L."/>
            <person name="Song Y."/>
            <person name="Li L."/>
            <person name="Gan N."/>
            <person name="Brand J.J."/>
            <person name="Song L."/>
        </authorList>
    </citation>
    <scope>NUCLEOTIDE SEQUENCE [LARGE SCALE GENOMIC DNA]</scope>
    <source>
        <strain evidence="4 5">PCC 7806SL</strain>
    </source>
</reference>
<sequence>MSQSGLIGESHNAHLGWFLNTWISNSNNAPVCFLEGFPGTGKTTIADELLVRMNAARTPAIMIEAPETDGDPTDDLLLNLAMELNSVGQGELANAIENNRPLLDVLSTIVNNPILIIIDEFQRSMKGTRAITLGGFAKVLSTIARRKWLKGRILLLTNRLVERASWSEPYAIRTLNGMSPDDGVELLESLAKEDDRLDEIALERRYEVVKWLGGNPRAIKLLVRNLAYEPLDDLIGIQPEIWEMDDQEISADLVEDLERQILEKALNQLSDEDLLGLYRLSVHRKSFRKEAILDIFKEKEVYARFKREMVNRFLMELRGKWFALHPIVREIGLQKLGQMPNGLQQAHSIASHHYTRHFQAGKIEGWGALGGHFVEARYHLVKAGRPDDLGNIAPRFQSHIFSTLSGSPPIPSNTEELDERIAVLSSLLQEPGPKNLEYHLARMFQARNQRNDLRRALNHAHRAKSDNNASSWLLCSELSMQMEQHEDALRVLRQGIDRLPSDKNLADLINRLAKILAEMDRHNEAIDSLKQGIKRIPPSKSLVSLYIGCAEILTQIKQHDEAITLLRQGIDQIPFDKGLADLYCKLGNIFSELEQYDDAISLLEEGIENIPADKSLASVYYLCAELLTQTNKPKKAIALLKRGISQIPTDKSLTSLYILCGQLLQQIGDSAKAASLLKEGINRIPADKGLAALYVQCGTVLFEIGKQDQAISILKNAMRSNIEIKKGGLAVYTSYAKLLLISNEVEEAIQILLNGITEVDTPNQAISSSLYESVILIYAAIQDEKAITRFLQVTKGLTPQAASLGQALVYQIRGDWEVSATYARNIRRNGNRYSLLATIEAFAWLSSGHPERALDAIFLNLREEKYFDQWLNAFVQLRLGNLEEAKQSLNAYAAQLVLSEELEADETTLLNLWDQPSSSLENLDLAYYFPTLPTTLTGLPYSVTRITYHASVLPAHIKLKTSKLSRPTKKNENETILMDGEKVMQENYVDFDLYIDASGHAFATSPQGEVEAYIEIKQPSNIRLSWQLIERRQTDSDLLKEIGRALYDWLFPNSIHTHLQVTEAAARQDQAKLRIRMRIEPSNIASLPLEFVYRSMGGYFLATNPNTVFSRYLNLPLPPDRVRRHSNPLHVLAIIADPIDQARLDPDEWETILKESLDMQLSTNRMTLQTVKRATRKEIRDALLSQKPDIIQFVGHGIYQNSKGYLALVDEDTKKTWLVDDERFANIFNGYDDHLGLICMASCESAQSNDPQGFSGIAQQLVQRGAPSVVAMQYKVYIKTAKVFLEEFYTCVAAHKPIDWAVQSARNAISLEFGLDNREFATPVLYMRAKDGNVF</sequence>
<feature type="repeat" description="TPR" evidence="1">
    <location>
        <begin position="580"/>
        <end position="613"/>
    </location>
</feature>
<dbReference type="Gene3D" id="1.25.40.10">
    <property type="entry name" value="Tetratricopeptide repeat domain"/>
    <property type="match status" value="1"/>
</dbReference>
<feature type="coiled-coil region" evidence="2">
    <location>
        <begin position="505"/>
        <end position="532"/>
    </location>
</feature>
<evidence type="ECO:0000256" key="1">
    <source>
        <dbReference type="PROSITE-ProRule" id="PRU00339"/>
    </source>
</evidence>
<keyword evidence="5" id="KW-1185">Reference proteome</keyword>
<dbReference type="InterPro" id="IPR024983">
    <property type="entry name" value="CHAT_dom"/>
</dbReference>
<keyword evidence="1" id="KW-0802">TPR repeat</keyword>
<keyword evidence="2" id="KW-0175">Coiled coil</keyword>
<dbReference type="Proteomes" id="UP000192439">
    <property type="component" value="Chromosome"/>
</dbReference>
<dbReference type="InterPro" id="IPR027417">
    <property type="entry name" value="P-loop_NTPase"/>
</dbReference>
<dbReference type="SUPFAM" id="SSF52540">
    <property type="entry name" value="P-loop containing nucleoside triphosphate hydrolases"/>
    <property type="match status" value="1"/>
</dbReference>